<feature type="region of interest" description="Disordered" evidence="1">
    <location>
        <begin position="1"/>
        <end position="27"/>
    </location>
</feature>
<sequence length="126" mass="14396">MCKNAMEKHEKTMHQDRDGSEQGIPSLDPKIFVGETIMANMKPPKENVRWEPGAWALNWSDLNSTQEQQLVDQMKLRLSPEGRSMLDITMVKDMCEIIARNKTRNKQANGDTDTTTQDADMEAEKD</sequence>
<feature type="compositionally biased region" description="Polar residues" evidence="1">
    <location>
        <begin position="106"/>
        <end position="118"/>
    </location>
</feature>
<protein>
    <submittedName>
        <fullName evidence="2">Uncharacterized protein</fullName>
    </submittedName>
</protein>
<dbReference type="KEGG" id="ptrr:6340184"/>
<dbReference type="Proteomes" id="UP000245464">
    <property type="component" value="Chromosome 1"/>
</dbReference>
<feature type="region of interest" description="Disordered" evidence="1">
    <location>
        <begin position="100"/>
        <end position="126"/>
    </location>
</feature>
<proteinExistence type="predicted"/>
<comment type="caution">
    <text evidence="2">The sequence shown here is derived from an EMBL/GenBank/DDBJ whole genome shotgun (WGS) entry which is preliminary data.</text>
</comment>
<organism evidence="2 3">
    <name type="scientific">Pyrenophora tritici-repentis</name>
    <dbReference type="NCBI Taxonomy" id="45151"/>
    <lineage>
        <taxon>Eukaryota</taxon>
        <taxon>Fungi</taxon>
        <taxon>Dikarya</taxon>
        <taxon>Ascomycota</taxon>
        <taxon>Pezizomycotina</taxon>
        <taxon>Dothideomycetes</taxon>
        <taxon>Pleosporomycetidae</taxon>
        <taxon>Pleosporales</taxon>
        <taxon>Pleosporineae</taxon>
        <taxon>Pleosporaceae</taxon>
        <taxon>Pyrenophora</taxon>
    </lineage>
</organism>
<dbReference type="AlphaFoldDB" id="A0A317AGJ6"/>
<evidence type="ECO:0000313" key="2">
    <source>
        <dbReference type="EMBL" id="KAF7576500.1"/>
    </source>
</evidence>
<dbReference type="EMBL" id="NQIK02000001">
    <property type="protein sequence ID" value="KAF7576500.1"/>
    <property type="molecule type" value="Genomic_DNA"/>
</dbReference>
<evidence type="ECO:0000256" key="1">
    <source>
        <dbReference type="SAM" id="MobiDB-lite"/>
    </source>
</evidence>
<feature type="compositionally biased region" description="Basic and acidic residues" evidence="1">
    <location>
        <begin position="1"/>
        <end position="20"/>
    </location>
</feature>
<reference evidence="2 3" key="1">
    <citation type="journal article" date="2018" name="BMC Genomics">
        <title>Comparative genomics of the wheat fungal pathogen Pyrenophora tritici-repentis reveals chromosomal variations and genome plasticity.</title>
        <authorList>
            <person name="Moolhuijzen P."/>
            <person name="See P.T."/>
            <person name="Hane J.K."/>
            <person name="Shi G."/>
            <person name="Liu Z."/>
            <person name="Oliver R.P."/>
            <person name="Moffat C.S."/>
        </authorList>
    </citation>
    <scope>NUCLEOTIDE SEQUENCE [LARGE SCALE GENOMIC DNA]</scope>
    <source>
        <strain evidence="2">M4</strain>
    </source>
</reference>
<accession>A0A317AGJ6</accession>
<dbReference type="GeneID" id="6340184"/>
<gene>
    <name evidence="2" type="ORF">PtrM4_007400</name>
</gene>
<name>A0A317AGJ6_9PLEO</name>
<evidence type="ECO:0000313" key="3">
    <source>
        <dbReference type="Proteomes" id="UP000245464"/>
    </source>
</evidence>
<dbReference type="RefSeq" id="XP_001930765.2">
    <property type="nucleotide sequence ID" value="XM_001930730.2"/>
</dbReference>